<keyword evidence="3" id="KW-1185">Reference proteome</keyword>
<name>A0A098TNK7_9CYAN</name>
<dbReference type="STRING" id="1497020.DO97_18145"/>
<protein>
    <submittedName>
        <fullName evidence="2">Uncharacterized protein</fullName>
    </submittedName>
</protein>
<dbReference type="Gene3D" id="3.30.499.10">
    <property type="entry name" value="Aconitase, domain 3"/>
    <property type="match status" value="1"/>
</dbReference>
<dbReference type="AlphaFoldDB" id="A0A098TNK7"/>
<evidence type="ECO:0000313" key="2">
    <source>
        <dbReference type="EMBL" id="KGF73452.1"/>
    </source>
</evidence>
<dbReference type="InterPro" id="IPR015932">
    <property type="entry name" value="Aconitase_dom2"/>
</dbReference>
<dbReference type="Gene3D" id="3.40.1060.10">
    <property type="entry name" value="Aconitase, Domain 2"/>
    <property type="match status" value="1"/>
</dbReference>
<dbReference type="SUPFAM" id="SSF53732">
    <property type="entry name" value="Aconitase iron-sulfur domain"/>
    <property type="match status" value="1"/>
</dbReference>
<sequence length="72" mass="7922">MAFAAALGVMPLDMPESVRVKFKGSLQPGVTLRDIVNAIPYAAMERGLLTVSKENKRTFSPDALWKWKACPT</sequence>
<evidence type="ECO:0000313" key="3">
    <source>
        <dbReference type="Proteomes" id="UP000030170"/>
    </source>
</evidence>
<dbReference type="InterPro" id="IPR015931">
    <property type="entry name" value="Acnase/IPM_dHydase_lsu_aba_1/3"/>
</dbReference>
<proteinExistence type="predicted"/>
<organism evidence="2 3">
    <name type="scientific">Neosynechococcus sphagnicola sy1</name>
    <dbReference type="NCBI Taxonomy" id="1497020"/>
    <lineage>
        <taxon>Bacteria</taxon>
        <taxon>Bacillati</taxon>
        <taxon>Cyanobacteriota</taxon>
        <taxon>Cyanophyceae</taxon>
        <taxon>Neosynechococcales</taxon>
        <taxon>Neosynechococcaceae</taxon>
        <taxon>Neosynechococcus</taxon>
    </lineage>
</organism>
<gene>
    <name evidence="2" type="ORF">DO97_18145</name>
</gene>
<dbReference type="InterPro" id="IPR036008">
    <property type="entry name" value="Aconitase_4Fe-4S_dom"/>
</dbReference>
<dbReference type="EMBL" id="JJML01000007">
    <property type="protein sequence ID" value="KGF73452.1"/>
    <property type="molecule type" value="Genomic_DNA"/>
</dbReference>
<comment type="caution">
    <text evidence="2">The sequence shown here is derived from an EMBL/GenBank/DDBJ whole genome shotgun (WGS) entry which is preliminary data.</text>
</comment>
<dbReference type="Proteomes" id="UP000030170">
    <property type="component" value="Unassembled WGS sequence"/>
</dbReference>
<accession>A0A098TNK7</accession>
<reference evidence="2 3" key="1">
    <citation type="journal article" date="2014" name="Mol. Ecol.">
        <title>Evolution of Synechococcus.</title>
        <authorList>
            <person name="Dvorak P."/>
            <person name="Casamatta D."/>
            <person name="Hasler P."/>
            <person name="Poulickova A."/>
            <person name="Ondrej V."/>
            <person name="Sanges R."/>
        </authorList>
    </citation>
    <scope>NUCLEOTIDE SEQUENCE [LARGE SCALE GENOMIC DNA]</scope>
    <source>
        <strain evidence="2 3">CAUP A 1101</strain>
    </source>
</reference>
<keyword evidence="1" id="KW-0408">Iron</keyword>
<evidence type="ECO:0000256" key="1">
    <source>
        <dbReference type="ARBA" id="ARBA00023004"/>
    </source>
</evidence>